<dbReference type="Gene3D" id="1.10.238.160">
    <property type="match status" value="1"/>
</dbReference>
<sequence length="66" mass="7704">MADTAIDFPERALKEREVEQIVGLKKSRIRELEAAGEFPKRRVFGARSVRWLRSEIMEYIQTRPAA</sequence>
<name>A0ABU6CS04_9GAMM</name>
<organism evidence="1 2">
    <name type="scientific">Candidatus Thiothrix phosphatis</name>
    <dbReference type="NCBI Taxonomy" id="3112415"/>
    <lineage>
        <taxon>Bacteria</taxon>
        <taxon>Pseudomonadati</taxon>
        <taxon>Pseudomonadota</taxon>
        <taxon>Gammaproteobacteria</taxon>
        <taxon>Thiotrichales</taxon>
        <taxon>Thiotrichaceae</taxon>
        <taxon>Thiothrix</taxon>
    </lineage>
</organism>
<dbReference type="InterPro" id="IPR010260">
    <property type="entry name" value="AlpA"/>
</dbReference>
<evidence type="ECO:0000313" key="2">
    <source>
        <dbReference type="Proteomes" id="UP001308005"/>
    </source>
</evidence>
<dbReference type="EMBL" id="JAYMYJ010000001">
    <property type="protein sequence ID" value="MEB4589356.1"/>
    <property type="molecule type" value="Genomic_DNA"/>
</dbReference>
<reference evidence="2" key="1">
    <citation type="submission" date="2023-07" db="EMBL/GenBank/DDBJ databases">
        <title>The carbon used by Thiothrix.</title>
        <authorList>
            <person name="Chen L."/>
        </authorList>
    </citation>
    <scope>NUCLEOTIDE SEQUENCE [LARGE SCALE GENOMIC DNA]</scope>
</reference>
<keyword evidence="2" id="KW-1185">Reference proteome</keyword>
<proteinExistence type="predicted"/>
<reference evidence="1 2" key="2">
    <citation type="submission" date="2024-01" db="EMBL/GenBank/DDBJ databases">
        <authorList>
            <person name="Xie X."/>
        </authorList>
    </citation>
    <scope>NUCLEOTIDE SEQUENCE [LARGE SCALE GENOMIC DNA]</scope>
    <source>
        <strain evidence="1">SCUT-1</strain>
    </source>
</reference>
<comment type="caution">
    <text evidence="1">The sequence shown here is derived from an EMBL/GenBank/DDBJ whole genome shotgun (WGS) entry which is preliminary data.</text>
</comment>
<accession>A0ABU6CS04</accession>
<protein>
    <submittedName>
        <fullName evidence="1">AlpA family phage regulatory protein</fullName>
    </submittedName>
</protein>
<dbReference type="Proteomes" id="UP001308005">
    <property type="component" value="Unassembled WGS sequence"/>
</dbReference>
<dbReference type="Pfam" id="PF05930">
    <property type="entry name" value="Phage_AlpA"/>
    <property type="match status" value="1"/>
</dbReference>
<gene>
    <name evidence="1" type="ORF">VSS37_00030</name>
</gene>
<evidence type="ECO:0000313" key="1">
    <source>
        <dbReference type="EMBL" id="MEB4589356.1"/>
    </source>
</evidence>
<dbReference type="RefSeq" id="WP_324692549.1">
    <property type="nucleotide sequence ID" value="NZ_JAYMYJ010000001.1"/>
</dbReference>